<dbReference type="PANTHER" id="PTHR43584:SF3">
    <property type="entry name" value="BIFUNCTIONAL PROTEIN GLMU"/>
    <property type="match status" value="1"/>
</dbReference>
<evidence type="ECO:0000256" key="4">
    <source>
        <dbReference type="ARBA" id="ARBA00048493"/>
    </source>
</evidence>
<comment type="catalytic activity">
    <reaction evidence="4">
        <text>N-acetyl-alpha-D-glucosamine 1-phosphate + UTP + H(+) = UDP-N-acetyl-alpha-D-glucosamine + diphosphate</text>
        <dbReference type="Rhea" id="RHEA:13509"/>
        <dbReference type="ChEBI" id="CHEBI:15378"/>
        <dbReference type="ChEBI" id="CHEBI:33019"/>
        <dbReference type="ChEBI" id="CHEBI:46398"/>
        <dbReference type="ChEBI" id="CHEBI:57705"/>
        <dbReference type="ChEBI" id="CHEBI:57776"/>
        <dbReference type="EC" id="2.7.7.23"/>
    </reaction>
</comment>
<sequence length="251" mass="28293">MTTTTTMAFSVAIMAGGKGTRMRSTLPKFLHKVHGKEMLARVLDAIAPLGASKIYIIVNPEVEPLCRYLNTDLFPTLPIEFIHQSTPLGTGHALQCLVESKKSSFEKKERLIVLNADMPYLQTFLLQKIMDSWEENDDAMLLASSLTDPKGYGRILLRQEYLLDHIEEDKDCKDPTNSLCNMGLYTFSAKNLTEALSQLTNNNASGEYYLTQVFDFLDRTRVIILDEKEAVYLRGVNSPEELATLESEMNL</sequence>
<evidence type="ECO:0000259" key="5">
    <source>
        <dbReference type="Pfam" id="PF12804"/>
    </source>
</evidence>
<proteinExistence type="predicted"/>
<dbReference type="EC" id="2.7.7.23" evidence="1"/>
<dbReference type="EMBL" id="MN740788">
    <property type="protein sequence ID" value="QHU11689.1"/>
    <property type="molecule type" value="Genomic_DNA"/>
</dbReference>
<dbReference type="SUPFAM" id="SSF53448">
    <property type="entry name" value="Nucleotide-diphospho-sugar transferases"/>
    <property type="match status" value="1"/>
</dbReference>
<dbReference type="AlphaFoldDB" id="A0A6C0K1S9"/>
<organism evidence="6">
    <name type="scientific">viral metagenome</name>
    <dbReference type="NCBI Taxonomy" id="1070528"/>
    <lineage>
        <taxon>unclassified sequences</taxon>
        <taxon>metagenomes</taxon>
        <taxon>organismal metagenomes</taxon>
    </lineage>
</organism>
<dbReference type="Gene3D" id="3.90.550.10">
    <property type="entry name" value="Spore Coat Polysaccharide Biosynthesis Protein SpsA, Chain A"/>
    <property type="match status" value="1"/>
</dbReference>
<dbReference type="GO" id="GO:0003977">
    <property type="term" value="F:UDP-N-acetylglucosamine diphosphorylase activity"/>
    <property type="evidence" value="ECO:0007669"/>
    <property type="project" value="UniProtKB-EC"/>
</dbReference>
<reference evidence="6" key="1">
    <citation type="journal article" date="2020" name="Nature">
        <title>Giant virus diversity and host interactions through global metagenomics.</title>
        <authorList>
            <person name="Schulz F."/>
            <person name="Roux S."/>
            <person name="Paez-Espino D."/>
            <person name="Jungbluth S."/>
            <person name="Walsh D.A."/>
            <person name="Denef V.J."/>
            <person name="McMahon K.D."/>
            <person name="Konstantinidis K.T."/>
            <person name="Eloe-Fadrosh E.A."/>
            <person name="Kyrpides N.C."/>
            <person name="Woyke T."/>
        </authorList>
    </citation>
    <scope>NUCLEOTIDE SEQUENCE</scope>
    <source>
        <strain evidence="6">GVMAG-S-1101169-75</strain>
    </source>
</reference>
<dbReference type="InterPro" id="IPR025877">
    <property type="entry name" value="MobA-like_NTP_Trfase"/>
</dbReference>
<protein>
    <recommendedName>
        <fullName evidence="1">UDP-N-acetylglucosamine diphosphorylase</fullName>
        <ecNumber evidence="1">2.7.7.23</ecNumber>
    </recommendedName>
</protein>
<dbReference type="InterPro" id="IPR050065">
    <property type="entry name" value="GlmU-like"/>
</dbReference>
<keyword evidence="3" id="KW-0548">Nucleotidyltransferase</keyword>
<evidence type="ECO:0000256" key="2">
    <source>
        <dbReference type="ARBA" id="ARBA00022679"/>
    </source>
</evidence>
<dbReference type="InterPro" id="IPR029044">
    <property type="entry name" value="Nucleotide-diphossugar_trans"/>
</dbReference>
<dbReference type="Pfam" id="PF12804">
    <property type="entry name" value="NTP_transf_3"/>
    <property type="match status" value="1"/>
</dbReference>
<name>A0A6C0K1S9_9ZZZZ</name>
<feature type="domain" description="MobA-like NTP transferase" evidence="5">
    <location>
        <begin position="12"/>
        <end position="149"/>
    </location>
</feature>
<evidence type="ECO:0000313" key="6">
    <source>
        <dbReference type="EMBL" id="QHU11689.1"/>
    </source>
</evidence>
<dbReference type="PANTHER" id="PTHR43584">
    <property type="entry name" value="NUCLEOTIDYL TRANSFERASE"/>
    <property type="match status" value="1"/>
</dbReference>
<evidence type="ECO:0000256" key="1">
    <source>
        <dbReference type="ARBA" id="ARBA00012457"/>
    </source>
</evidence>
<keyword evidence="2" id="KW-0808">Transferase</keyword>
<accession>A0A6C0K1S9</accession>
<evidence type="ECO:0000256" key="3">
    <source>
        <dbReference type="ARBA" id="ARBA00022695"/>
    </source>
</evidence>